<dbReference type="Proteomes" id="UP000183471">
    <property type="component" value="Unassembled WGS sequence"/>
</dbReference>
<evidence type="ECO:0000313" key="2">
    <source>
        <dbReference type="Proteomes" id="UP000183471"/>
    </source>
</evidence>
<comment type="caution">
    <text evidence="1">The sequence shown here is derived from an EMBL/GenBank/DDBJ whole genome shotgun (WGS) entry which is preliminary data.</text>
</comment>
<proteinExistence type="predicted"/>
<name>A0ABY0TIF3_9PROT</name>
<organism evidence="1 2">
    <name type="scientific">Nitrosospira multiformis</name>
    <dbReference type="NCBI Taxonomy" id="1231"/>
    <lineage>
        <taxon>Bacteria</taxon>
        <taxon>Pseudomonadati</taxon>
        <taxon>Pseudomonadota</taxon>
        <taxon>Betaproteobacteria</taxon>
        <taxon>Nitrosomonadales</taxon>
        <taxon>Nitrosomonadaceae</taxon>
        <taxon>Nitrosospira</taxon>
    </lineage>
</organism>
<protein>
    <submittedName>
        <fullName evidence="1">Uncharacterized protein</fullName>
    </submittedName>
</protein>
<sequence>MVGLIIGAVVLILVSFGGGWAVKDWKDGAEVALAVAAKEKVESRNAILEAANTSCATDIKGVKKGIAR</sequence>
<reference evidence="1 2" key="1">
    <citation type="submission" date="2016-10" db="EMBL/GenBank/DDBJ databases">
        <authorList>
            <person name="Varghese N."/>
            <person name="Submissions S."/>
        </authorList>
    </citation>
    <scope>NUCLEOTIDE SEQUENCE [LARGE SCALE GENOMIC DNA]</scope>
    <source>
        <strain evidence="1 2">Nl1</strain>
    </source>
</reference>
<keyword evidence="2" id="KW-1185">Reference proteome</keyword>
<evidence type="ECO:0000313" key="1">
    <source>
        <dbReference type="EMBL" id="SDQ66137.1"/>
    </source>
</evidence>
<gene>
    <name evidence="1" type="ORF">SAMN05216402_1746</name>
</gene>
<dbReference type="EMBL" id="FNKY01000001">
    <property type="protein sequence ID" value="SDQ66137.1"/>
    <property type="molecule type" value="Genomic_DNA"/>
</dbReference>
<accession>A0ABY0TIF3</accession>